<organism evidence="18 19">
    <name type="scientific">[Mycobacterium] vasticus</name>
    <dbReference type="NCBI Taxonomy" id="2875777"/>
    <lineage>
        <taxon>Bacteria</taxon>
        <taxon>Bacillati</taxon>
        <taxon>Actinomycetota</taxon>
        <taxon>Actinomycetes</taxon>
        <taxon>Mycobacteriales</taxon>
        <taxon>Mycobacteriaceae</taxon>
        <taxon>Mycolicibacter</taxon>
    </lineage>
</organism>
<dbReference type="InterPro" id="IPR053555">
    <property type="entry name" value="Topoisomerase_II_GyrA/ParC"/>
</dbReference>
<comment type="similarity">
    <text evidence="3">Belongs to the type II topoisomerase GyrA/ParC subunit family.</text>
</comment>
<keyword evidence="10 14" id="KW-0799">Topoisomerase</keyword>
<dbReference type="InterPro" id="IPR030934">
    <property type="entry name" value="Intein_C"/>
</dbReference>
<dbReference type="NCBIfam" id="NF004043">
    <property type="entry name" value="PRK05560.1"/>
    <property type="match status" value="1"/>
</dbReference>
<sequence>MTDTTLPPGDDPVDRIEPVDIQQEMQRSYIDYAMSVIVGRALPEVRDGLKPVHRRVLYAMYDSGFRPDRSHAKSARSVAETMGNYHPHGDASIYDTLVRMAQPWSLRYPLVDGQGNFGSPGNDPAAAMRYCVTGDALVRLPFGESVRIGDVVASARPNSDSVVELKVLDRHGNPVVADRLFHSGEHQTYTVRTAEGYEVAGTANHPLLCLVDVAGVPTLLWKLIEEIRPHDHVVLQRTPSTEFGPADWLPTMEALLAGAFVSEGFVSQNRAGFNNLDVDYFNMVVAAYDAVVGGARYVSQRVINSGSLLHELDIQNLSELKRSRLAELMGQRSAQKSIPEWIWQSPVAVKRAFLQALFEGDGSCSALPRNSIQVSYSTRSERLARDVQQMLLEFGVVSKRYRHATGEHKVVITNRTQGELFASQVGFGGAKQHKLVGILSELPPCAGMDSDHVPGLGAFIRAECGSSSADRQWLNRHNVDRIQRWRTGSEEILRRIADPDVRAIATDLTDGRFYYAEVESVTEAGTQPVYSLRVDTEDHAFITNGFVSHNTEARLTPLAMEMLREIDEETVDFIPNYDGRVQEPTVLPSRFPNLLANGSGGIAVGMATNIPPHNLRELSEAVFWCLDNHEADEEATLEAVMERVKGPDFPTSGLIVGSQGIGDAYRTGRGSIRMRGVVEIEEDSRGRALLVITELPYQVNHDNFITSIAEQVRDGKLVGIANIEDQSSDRVGLRIVVEVKRDAVAKVVLNNLYKHTQLQTSFGANMLSIVDGVPRTLRLDQMIRYYVAHQLDVIVRRTTYRLRKANERAHILRGLVKALDALDEVIALIRASETVDVARAGLIELLDIDDIQAQAILDMQLRRLAALERQKIIDDLAKIEAEIADLEDILAKPERQRGIVKDELAEIVEKYGDDRRTRIIAADGDVADEDLIAREDVVVTITETGYAKRTKTDLYRSQKRGGKGVQGAGLKQDDIVAHFFVCSTHDWILFFTTQGRVYRAKAYDLPEALRTARGQHVANLLAFQPEERIAQVIQIKSYEDAPYLVLATRNGLVKKSKLTDFDSNRSGGIVAINLRDGDELVGAVLCSSEEDLLLVSANGQSIRFSATDEALRPMGRATSGVQGMRFNADDRLLSLNVVREDTYLLVATAGGYAKRTAIEEYTAQGRGGKGILTIQYDSRRGRLVGALIVDDDSELYAITSGGGVIRTAARQVRKAGRQTKGVRLMNLGEGDTLIAIARNADEEAADEDSGS</sequence>
<evidence type="ECO:0000256" key="7">
    <source>
        <dbReference type="ARBA" id="ARBA00022813"/>
    </source>
</evidence>
<dbReference type="Pfam" id="PF14528">
    <property type="entry name" value="LAGLIDADG_3"/>
    <property type="match status" value="1"/>
</dbReference>
<dbReference type="Gene3D" id="3.90.199.10">
    <property type="entry name" value="Topoisomerase II, domain 5"/>
    <property type="match status" value="2"/>
</dbReference>
<evidence type="ECO:0000256" key="15">
    <source>
        <dbReference type="SAM" id="Coils"/>
    </source>
</evidence>
<keyword evidence="8" id="KW-0067">ATP-binding</keyword>
<dbReference type="InterPro" id="IPR006691">
    <property type="entry name" value="GyrA/parC_rep"/>
</dbReference>
<keyword evidence="9" id="KW-0651">Protein splicing</keyword>
<proteinExistence type="inferred from homology"/>
<name>A0ABU5YX40_9MYCO</name>
<keyword evidence="12 14" id="KW-0413">Isomerase</keyword>
<dbReference type="SUPFAM" id="SSF56719">
    <property type="entry name" value="Type II DNA topoisomerase"/>
    <property type="match status" value="2"/>
</dbReference>
<keyword evidence="11 14" id="KW-0238">DNA-binding</keyword>
<dbReference type="SMART" id="SM00434">
    <property type="entry name" value="TOP4c"/>
    <property type="match status" value="1"/>
</dbReference>
<evidence type="ECO:0000256" key="2">
    <source>
        <dbReference type="ARBA" id="ARBA00001978"/>
    </source>
</evidence>
<feature type="coiled-coil region" evidence="15">
    <location>
        <begin position="869"/>
        <end position="896"/>
    </location>
</feature>
<dbReference type="PANTHER" id="PTHR43493">
    <property type="entry name" value="DNA GYRASE/TOPOISOMERASE SUBUNIT A"/>
    <property type="match status" value="1"/>
</dbReference>
<evidence type="ECO:0000256" key="14">
    <source>
        <dbReference type="PROSITE-ProRule" id="PRU01384"/>
    </source>
</evidence>
<dbReference type="CDD" id="cd00081">
    <property type="entry name" value="Hint"/>
    <property type="match status" value="1"/>
</dbReference>
<evidence type="ECO:0000313" key="18">
    <source>
        <dbReference type="EMBL" id="MEB3069285.1"/>
    </source>
</evidence>
<dbReference type="InterPro" id="IPR006142">
    <property type="entry name" value="INTEIN"/>
</dbReference>
<evidence type="ECO:0000256" key="3">
    <source>
        <dbReference type="ARBA" id="ARBA00008263"/>
    </source>
</evidence>
<evidence type="ECO:0000256" key="5">
    <source>
        <dbReference type="ARBA" id="ARBA00022490"/>
    </source>
</evidence>
<keyword evidence="5" id="KW-0963">Cytoplasm</keyword>
<evidence type="ECO:0000313" key="19">
    <source>
        <dbReference type="Proteomes" id="UP001299283"/>
    </source>
</evidence>
<evidence type="ECO:0000256" key="10">
    <source>
        <dbReference type="ARBA" id="ARBA00023029"/>
    </source>
</evidence>
<keyword evidence="19" id="KW-1185">Reference proteome</keyword>
<dbReference type="SMART" id="SM00305">
    <property type="entry name" value="HintC"/>
    <property type="match status" value="1"/>
</dbReference>
<dbReference type="InterPro" id="IPR003586">
    <property type="entry name" value="Hint_dom_C"/>
</dbReference>
<feature type="domain" description="Topo IIA-type catalytic" evidence="17">
    <location>
        <begin position="42"/>
        <end position="931"/>
    </location>
</feature>
<dbReference type="SUPFAM" id="SSF101904">
    <property type="entry name" value="GyrA/ParC C-terminal domain-like"/>
    <property type="match status" value="1"/>
</dbReference>
<evidence type="ECO:0000256" key="1">
    <source>
        <dbReference type="ARBA" id="ARBA00000185"/>
    </source>
</evidence>
<dbReference type="PROSITE" id="PS50818">
    <property type="entry name" value="INTEIN_C_TER"/>
    <property type="match status" value="1"/>
</dbReference>
<dbReference type="PANTHER" id="PTHR43493:SF5">
    <property type="entry name" value="DNA GYRASE SUBUNIT A, CHLOROPLASTIC_MITOCHONDRIAL"/>
    <property type="match status" value="1"/>
</dbReference>
<evidence type="ECO:0000256" key="6">
    <source>
        <dbReference type="ARBA" id="ARBA00022741"/>
    </source>
</evidence>
<dbReference type="CDD" id="cd00187">
    <property type="entry name" value="TOP4c"/>
    <property type="match status" value="1"/>
</dbReference>
<dbReference type="SUPFAM" id="SSF51294">
    <property type="entry name" value="Hedgehog/intein (Hint) domain"/>
    <property type="match status" value="1"/>
</dbReference>
<dbReference type="Gene3D" id="2.170.16.10">
    <property type="entry name" value="Hedgehog/Intein (Hint) domain"/>
    <property type="match status" value="1"/>
</dbReference>
<dbReference type="NCBIfam" id="TIGR01445">
    <property type="entry name" value="intein_Nterm"/>
    <property type="match status" value="1"/>
</dbReference>
<dbReference type="PROSITE" id="PS50819">
    <property type="entry name" value="INTEIN_ENDONUCLEASE"/>
    <property type="match status" value="1"/>
</dbReference>
<dbReference type="InterPro" id="IPR006141">
    <property type="entry name" value="Intein_N"/>
</dbReference>
<keyword evidence="15" id="KW-0175">Coiled coil</keyword>
<dbReference type="InterPro" id="IPR004860">
    <property type="entry name" value="LAGLIDADG_dom"/>
</dbReference>
<dbReference type="InterPro" id="IPR035516">
    <property type="entry name" value="Gyrase/topoIV_suA_C"/>
</dbReference>
<dbReference type="NCBIfam" id="TIGR01443">
    <property type="entry name" value="intein_Cterm"/>
    <property type="match status" value="1"/>
</dbReference>
<dbReference type="Pfam" id="PF03989">
    <property type="entry name" value="DNA_gyraseA_C"/>
    <property type="match status" value="6"/>
</dbReference>
<dbReference type="InterPro" id="IPR036844">
    <property type="entry name" value="Hint_dom_sf"/>
</dbReference>
<dbReference type="Proteomes" id="UP001299283">
    <property type="component" value="Unassembled WGS sequence"/>
</dbReference>
<dbReference type="SMART" id="SM00306">
    <property type="entry name" value="HintN"/>
    <property type="match status" value="1"/>
</dbReference>
<dbReference type="EC" id="5.6.2.2" evidence="4"/>
<dbReference type="Gene3D" id="3.30.1360.40">
    <property type="match status" value="1"/>
</dbReference>
<dbReference type="Gene3D" id="3.10.28.10">
    <property type="entry name" value="Homing endonucleases"/>
    <property type="match status" value="1"/>
</dbReference>
<evidence type="ECO:0000256" key="4">
    <source>
        <dbReference type="ARBA" id="ARBA00012895"/>
    </source>
</evidence>
<comment type="catalytic activity">
    <reaction evidence="1 14">
        <text>ATP-dependent breakage, passage and rejoining of double-stranded DNA.</text>
        <dbReference type="EC" id="5.6.2.2"/>
    </reaction>
</comment>
<dbReference type="NCBIfam" id="TIGR01063">
    <property type="entry name" value="gyrA"/>
    <property type="match status" value="1"/>
</dbReference>
<evidence type="ECO:0000259" key="16">
    <source>
        <dbReference type="PROSITE" id="PS50819"/>
    </source>
</evidence>
<dbReference type="InterPro" id="IPR003587">
    <property type="entry name" value="Hint_dom_N"/>
</dbReference>
<accession>A0ABU5YX40</accession>
<dbReference type="PROSITE" id="PS52040">
    <property type="entry name" value="TOPO_IIA"/>
    <property type="match status" value="1"/>
</dbReference>
<comment type="function">
    <text evidence="2">A type II topoisomerase that negatively supercoils closed circular double-stranded (ds) DNA in an ATP-dependent manner to modulate DNA topology and maintain chromosomes in an underwound state. Negative supercoiling favors strand separation, and DNA replication, transcription, recombination and repair, all of which involve strand separation. Also able to catalyze the interconversion of other topological isomers of dsDNA rings, including catenanes and knotted rings. Type II topoisomerases break and join 2 DNA strands simultaneously in an ATP-dependent manner.</text>
</comment>
<reference evidence="18 19" key="1">
    <citation type="submission" date="2023-12" db="EMBL/GenBank/DDBJ databases">
        <title>Description of new species of Mycobacterium terrae complex isolated from sewage at the Sao Paulo Zoological Park Foundation in Brazil.</title>
        <authorList>
            <person name="Romagnoli C.L."/>
            <person name="Conceicao E.C."/>
            <person name="Machado E."/>
            <person name="Barreto L.B.P.F."/>
            <person name="Sharma A."/>
            <person name="Silva N.M."/>
            <person name="Marques L.E."/>
            <person name="Juliana M.A."/>
            <person name="Lourenco M.C.S."/>
            <person name="Digiampietri L.A."/>
            <person name="Suffys P.N."/>
            <person name="Viana-Niero C."/>
        </authorList>
    </citation>
    <scope>NUCLEOTIDE SEQUENCE [LARGE SCALE GENOMIC DNA]</scope>
    <source>
        <strain evidence="18 19">MYC017</strain>
    </source>
</reference>
<evidence type="ECO:0000256" key="9">
    <source>
        <dbReference type="ARBA" id="ARBA00023000"/>
    </source>
</evidence>
<dbReference type="InterPro" id="IPR004042">
    <property type="entry name" value="Intein_endonuc_central"/>
</dbReference>
<evidence type="ECO:0000259" key="17">
    <source>
        <dbReference type="PROSITE" id="PS52040"/>
    </source>
</evidence>
<dbReference type="Gene3D" id="1.10.268.10">
    <property type="entry name" value="Topoisomerase, domain 3"/>
    <property type="match status" value="1"/>
</dbReference>
<dbReference type="EMBL" id="JAYJJQ010000006">
    <property type="protein sequence ID" value="MEB3069285.1"/>
    <property type="molecule type" value="Genomic_DNA"/>
</dbReference>
<keyword evidence="7" id="KW-0068">Autocatalytic cleavage</keyword>
<feature type="active site" description="O-(5'-phospho-DNA)-tyrosine intermediate" evidence="14">
    <location>
        <position position="130"/>
    </location>
</feature>
<dbReference type="PROSITE" id="PS50817">
    <property type="entry name" value="INTEIN_N_TER"/>
    <property type="match status" value="1"/>
</dbReference>
<dbReference type="InterPro" id="IPR050220">
    <property type="entry name" value="Type_II_DNA_Topoisomerases"/>
</dbReference>
<dbReference type="InterPro" id="IPR027434">
    <property type="entry name" value="Homing_endonucl"/>
</dbReference>
<dbReference type="Pfam" id="PF00521">
    <property type="entry name" value="DNA_topoisoIV"/>
    <property type="match status" value="2"/>
</dbReference>
<dbReference type="InterPro" id="IPR002205">
    <property type="entry name" value="Topo_IIA_dom_A"/>
</dbReference>
<protein>
    <recommendedName>
        <fullName evidence="13">DNA gyrase subunit A</fullName>
        <ecNumber evidence="4">5.6.2.2</ecNumber>
    </recommendedName>
</protein>
<evidence type="ECO:0000256" key="8">
    <source>
        <dbReference type="ARBA" id="ARBA00022840"/>
    </source>
</evidence>
<dbReference type="InterPro" id="IPR013757">
    <property type="entry name" value="Topo_IIA_A_a_sf"/>
</dbReference>
<dbReference type="RefSeq" id="WP_225397939.1">
    <property type="nucleotide sequence ID" value="NZ_JAYJJQ010000006.1"/>
</dbReference>
<comment type="caution">
    <text evidence="18">The sequence shown here is derived from an EMBL/GenBank/DDBJ whole genome shotgun (WGS) entry which is preliminary data.</text>
</comment>
<dbReference type="InterPro" id="IPR013758">
    <property type="entry name" value="Topo_IIA_A/C_ab"/>
</dbReference>
<dbReference type="Gene3D" id="2.120.10.90">
    <property type="entry name" value="DNA gyrase/topoisomerase IV, subunit A, C-terminal"/>
    <property type="match status" value="1"/>
</dbReference>
<evidence type="ECO:0000256" key="12">
    <source>
        <dbReference type="ARBA" id="ARBA00023235"/>
    </source>
</evidence>
<gene>
    <name evidence="18" type="primary">gyrA</name>
    <name evidence="18" type="ORF">K5L39_08800</name>
</gene>
<evidence type="ECO:0000256" key="13">
    <source>
        <dbReference type="ARBA" id="ARBA00026190"/>
    </source>
</evidence>
<dbReference type="SUPFAM" id="SSF55608">
    <property type="entry name" value="Homing endonucleases"/>
    <property type="match status" value="1"/>
</dbReference>
<evidence type="ECO:0000256" key="11">
    <source>
        <dbReference type="ARBA" id="ARBA00023125"/>
    </source>
</evidence>
<dbReference type="NCBIfam" id="NF038098">
    <property type="entry name" value="GyrA_w_intein"/>
    <property type="match status" value="1"/>
</dbReference>
<keyword evidence="6" id="KW-0547">Nucleotide-binding</keyword>
<feature type="domain" description="DOD-type homing endonuclease" evidence="16">
    <location>
        <begin position="256"/>
        <end position="396"/>
    </location>
</feature>
<dbReference type="PRINTS" id="PR00379">
    <property type="entry name" value="INTEIN"/>
</dbReference>
<dbReference type="InterPro" id="IPR013760">
    <property type="entry name" value="Topo_IIA-like_dom_sf"/>
</dbReference>